<feature type="repeat" description="ANK" evidence="3">
    <location>
        <begin position="606"/>
        <end position="634"/>
    </location>
</feature>
<accession>A0A6H5HYK1</accession>
<dbReference type="PANTHER" id="PTHR24198:SF165">
    <property type="entry name" value="ANKYRIN REPEAT-CONTAINING PROTEIN-RELATED"/>
    <property type="match status" value="1"/>
</dbReference>
<dbReference type="PROSITE" id="PS50297">
    <property type="entry name" value="ANK_REP_REGION"/>
    <property type="match status" value="3"/>
</dbReference>
<protein>
    <submittedName>
        <fullName evidence="4">Uncharacterized protein</fullName>
    </submittedName>
</protein>
<reference evidence="4 5" key="1">
    <citation type="submission" date="2020-02" db="EMBL/GenBank/DDBJ databases">
        <authorList>
            <person name="Ferguson B K."/>
        </authorList>
    </citation>
    <scope>NUCLEOTIDE SEQUENCE [LARGE SCALE GENOMIC DNA]</scope>
</reference>
<evidence type="ECO:0000256" key="3">
    <source>
        <dbReference type="PROSITE-ProRule" id="PRU00023"/>
    </source>
</evidence>
<dbReference type="PANTHER" id="PTHR24198">
    <property type="entry name" value="ANKYRIN REPEAT AND PROTEIN KINASE DOMAIN-CONTAINING PROTEIN"/>
    <property type="match status" value="1"/>
</dbReference>
<organism evidence="4 5">
    <name type="scientific">Trichogramma brassicae</name>
    <dbReference type="NCBI Taxonomy" id="86971"/>
    <lineage>
        <taxon>Eukaryota</taxon>
        <taxon>Metazoa</taxon>
        <taxon>Ecdysozoa</taxon>
        <taxon>Arthropoda</taxon>
        <taxon>Hexapoda</taxon>
        <taxon>Insecta</taxon>
        <taxon>Pterygota</taxon>
        <taxon>Neoptera</taxon>
        <taxon>Endopterygota</taxon>
        <taxon>Hymenoptera</taxon>
        <taxon>Apocrita</taxon>
        <taxon>Proctotrupomorpha</taxon>
        <taxon>Chalcidoidea</taxon>
        <taxon>Trichogrammatidae</taxon>
        <taxon>Trichogramma</taxon>
    </lineage>
</organism>
<dbReference type="PROSITE" id="PS50088">
    <property type="entry name" value="ANK_REPEAT"/>
    <property type="match status" value="3"/>
</dbReference>
<feature type="repeat" description="ANK" evidence="3">
    <location>
        <begin position="198"/>
        <end position="226"/>
    </location>
</feature>
<dbReference type="SMART" id="SM00248">
    <property type="entry name" value="ANK"/>
    <property type="match status" value="10"/>
</dbReference>
<dbReference type="Pfam" id="PF12796">
    <property type="entry name" value="Ank_2"/>
    <property type="match status" value="3"/>
</dbReference>
<name>A0A6H5HYK1_9HYME</name>
<gene>
    <name evidence="4" type="ORF">TBRA_LOCUS2321</name>
</gene>
<keyword evidence="2 3" id="KW-0040">ANK repeat</keyword>
<keyword evidence="5" id="KW-1185">Reference proteome</keyword>
<dbReference type="InterPro" id="IPR036770">
    <property type="entry name" value="Ankyrin_rpt-contain_sf"/>
</dbReference>
<keyword evidence="1" id="KW-0677">Repeat</keyword>
<dbReference type="Proteomes" id="UP000479190">
    <property type="component" value="Unassembled WGS sequence"/>
</dbReference>
<feature type="repeat" description="ANK" evidence="3">
    <location>
        <begin position="399"/>
        <end position="431"/>
    </location>
</feature>
<dbReference type="EMBL" id="CADCXV010000458">
    <property type="protein sequence ID" value="CAB0030315.1"/>
    <property type="molecule type" value="Genomic_DNA"/>
</dbReference>
<evidence type="ECO:0000256" key="1">
    <source>
        <dbReference type="ARBA" id="ARBA00022737"/>
    </source>
</evidence>
<dbReference type="AlphaFoldDB" id="A0A6H5HYK1"/>
<dbReference type="InterPro" id="IPR002110">
    <property type="entry name" value="Ankyrin_rpt"/>
</dbReference>
<dbReference type="SUPFAM" id="SSF48403">
    <property type="entry name" value="Ankyrin repeat"/>
    <property type="match status" value="2"/>
</dbReference>
<dbReference type="Gene3D" id="1.25.40.20">
    <property type="entry name" value="Ankyrin repeat-containing domain"/>
    <property type="match status" value="3"/>
</dbReference>
<evidence type="ECO:0000313" key="5">
    <source>
        <dbReference type="Proteomes" id="UP000479190"/>
    </source>
</evidence>
<evidence type="ECO:0000313" key="4">
    <source>
        <dbReference type="EMBL" id="CAB0030315.1"/>
    </source>
</evidence>
<evidence type="ECO:0000256" key="2">
    <source>
        <dbReference type="ARBA" id="ARBA00023043"/>
    </source>
</evidence>
<dbReference type="OrthoDB" id="7700494at2759"/>
<sequence>MVRKFVENGVDVNLPYEDYTRTPLNTTVYFKEDEDEADRLSILELLLQKGANPEALSEDGKSALNLICYTFMESHKSAARNAKLEMVKLLLQYNVDVNKADLSGSSPIFSLFHDFTTRDASQIELLDILLRHGVDLQAVNSSGHTILHWILRPNLPEYSKVDNYDIDTYEKLLNDEICVEVVTLLLKYGVDINVKDIMGHTPLQIAVSNLNSDMVKLLLEHGADLSGIAIEGGYFDHDFLPTLEMTRNLLDIIQLLESKGCNMDMKKKLQILKFFIGSNQFPWNFRTIHILDYSNIILSTQCTMSQTNHGATSSQESAKSRSLNVMLKTIVEHLRLCKTLVFPSREIIPGSLDERTETAVHLAARDHFSTLAMDCVIMAPQIDSLFQYYGNVNYISPVDGLSHFHVACQVGNLEMVRKFVEHGVDVDLACRNLPRTPLNTTVYYDQAEGEDDRVSILELLLRKGASANELFEDGKTPLHCLCYTFLESQVSARNDKLKMIEMLLRYECDVNTTDMFGSSPIFSLFRDFTTKEADQVKLLEILLDHGADLKAVDSSGHTILHRIIRPNLAEYCTVDNYEKLFNDDIGAEVVALLVKHGIDVDVKDIMGRTPLQIAVSNLNSDVVKLLLDHGADLSGIGIEGGYFDHDFLPTLEMTQNLLDIIQLLESKGYSMDMKKRLKVLTFLSHARYFKMRNAAVLVDVVQIKVAVYFEKFWYNSVVLISGREMYRRTTNQNRLAIFIIAWLVFVTTTDHKPYKSCSCIRIPIFHVIILSRFRE</sequence>
<proteinExistence type="predicted"/>